<reference evidence="1 2" key="1">
    <citation type="submission" date="2019-08" db="EMBL/GenBank/DDBJ databases">
        <title>Deep-cultivation of Planctomycetes and their phenomic and genomic characterization uncovers novel biology.</title>
        <authorList>
            <person name="Wiegand S."/>
            <person name="Jogler M."/>
            <person name="Boedeker C."/>
            <person name="Pinto D."/>
            <person name="Vollmers J."/>
            <person name="Rivas-Marin E."/>
            <person name="Kohn T."/>
            <person name="Peeters S.H."/>
            <person name="Heuer A."/>
            <person name="Rast P."/>
            <person name="Oberbeckmann S."/>
            <person name="Bunk B."/>
            <person name="Jeske O."/>
            <person name="Meyerdierks A."/>
            <person name="Storesund J.E."/>
            <person name="Kallscheuer N."/>
            <person name="Luecker S."/>
            <person name="Lage O.M."/>
            <person name="Pohl T."/>
            <person name="Merkel B.J."/>
            <person name="Hornburger P."/>
            <person name="Mueller R.-W."/>
            <person name="Bruemmer F."/>
            <person name="Labrenz M."/>
            <person name="Spormann A.M."/>
            <person name="Op den Camp H."/>
            <person name="Overmann J."/>
            <person name="Amann R."/>
            <person name="Jetten M.S.M."/>
            <person name="Mascher T."/>
            <person name="Medema M.H."/>
            <person name="Devos D.P."/>
            <person name="Kaster A.-K."/>
            <person name="Ovreas L."/>
            <person name="Rohde M."/>
            <person name="Galperin M.Y."/>
            <person name="Jogler C."/>
        </authorList>
    </citation>
    <scope>NUCLEOTIDE SEQUENCE [LARGE SCALE GENOMIC DNA]</scope>
    <source>
        <strain evidence="1 2">OJF2</strain>
    </source>
</reference>
<sequence>MSAKHSEVALPASSERIREAKAALKRIPKERKLELMVEAGAITPEQADRARKRLADRQE</sequence>
<gene>
    <name evidence="1" type="ORF">OJF2_35950</name>
</gene>
<accession>A0A5B9W4V4</accession>
<protein>
    <submittedName>
        <fullName evidence="1">Uncharacterized protein</fullName>
    </submittedName>
</protein>
<name>A0A5B9W4V4_9BACT</name>
<dbReference type="KEGG" id="agv:OJF2_35950"/>
<dbReference type="EMBL" id="CP042997">
    <property type="protein sequence ID" value="QEH35050.1"/>
    <property type="molecule type" value="Genomic_DNA"/>
</dbReference>
<organism evidence="1 2">
    <name type="scientific">Aquisphaera giovannonii</name>
    <dbReference type="NCBI Taxonomy" id="406548"/>
    <lineage>
        <taxon>Bacteria</taxon>
        <taxon>Pseudomonadati</taxon>
        <taxon>Planctomycetota</taxon>
        <taxon>Planctomycetia</taxon>
        <taxon>Isosphaerales</taxon>
        <taxon>Isosphaeraceae</taxon>
        <taxon>Aquisphaera</taxon>
    </lineage>
</organism>
<proteinExistence type="predicted"/>
<evidence type="ECO:0000313" key="1">
    <source>
        <dbReference type="EMBL" id="QEH35050.1"/>
    </source>
</evidence>
<dbReference type="AlphaFoldDB" id="A0A5B9W4V4"/>
<dbReference type="Proteomes" id="UP000324233">
    <property type="component" value="Chromosome"/>
</dbReference>
<keyword evidence="2" id="KW-1185">Reference proteome</keyword>
<evidence type="ECO:0000313" key="2">
    <source>
        <dbReference type="Proteomes" id="UP000324233"/>
    </source>
</evidence>